<dbReference type="InterPro" id="IPR019931">
    <property type="entry name" value="LPXTG_anchor"/>
</dbReference>
<feature type="non-terminal residue" evidence="5">
    <location>
        <position position="1"/>
    </location>
</feature>
<evidence type="ECO:0000256" key="2">
    <source>
        <dbReference type="SAM" id="MobiDB-lite"/>
    </source>
</evidence>
<protein>
    <recommendedName>
        <fullName evidence="4">Gram-positive cocci surface proteins LPxTG domain-containing protein</fullName>
    </recommendedName>
</protein>
<organism evidence="5">
    <name type="scientific">human gut metagenome</name>
    <dbReference type="NCBI Taxonomy" id="408170"/>
    <lineage>
        <taxon>unclassified sequences</taxon>
        <taxon>metagenomes</taxon>
        <taxon>organismal metagenomes</taxon>
    </lineage>
</organism>
<sequence length="211" mass="22485">ASEVTDKTSVILAATGHSASDWKSDNTDHWKECTVVGCGVIIEGSKAAHTAGEWIIDTPATATTSGSKHKECTVCGYTMTIETIPATGGGEHTHSYGSDWKNDATNHWHECSCGDKADKAAHDFKWVVDKEATATQKGSKHEECRVCGYKKAAVEIPATGTPTEPGKPTDSDSPQTGDNSNMILWIALLFVSGGVVIGITVYSKKKKETLE</sequence>
<accession>K1TH91</accession>
<feature type="domain" description="Gram-positive cocci surface proteins LPxTG" evidence="4">
    <location>
        <begin position="174"/>
        <end position="208"/>
    </location>
</feature>
<keyword evidence="3" id="KW-1133">Transmembrane helix</keyword>
<gene>
    <name evidence="5" type="ORF">LEA_10175</name>
</gene>
<keyword evidence="3" id="KW-0472">Membrane</keyword>
<name>K1TH91_9ZZZZ</name>
<keyword evidence="1" id="KW-0964">Secreted</keyword>
<dbReference type="AlphaFoldDB" id="K1TH91"/>
<keyword evidence="3" id="KW-0812">Transmembrane</keyword>
<dbReference type="Pfam" id="PF00746">
    <property type="entry name" value="Gram_pos_anchor"/>
    <property type="match status" value="1"/>
</dbReference>
<dbReference type="NCBIfam" id="TIGR01167">
    <property type="entry name" value="LPXTG_anchor"/>
    <property type="match status" value="1"/>
</dbReference>
<evidence type="ECO:0000259" key="4">
    <source>
        <dbReference type="Pfam" id="PF00746"/>
    </source>
</evidence>
<dbReference type="EMBL" id="AJWY01006841">
    <property type="protein sequence ID" value="EKC65720.1"/>
    <property type="molecule type" value="Genomic_DNA"/>
</dbReference>
<feature type="region of interest" description="Disordered" evidence="2">
    <location>
        <begin position="157"/>
        <end position="177"/>
    </location>
</feature>
<proteinExistence type="predicted"/>
<evidence type="ECO:0000256" key="3">
    <source>
        <dbReference type="SAM" id="Phobius"/>
    </source>
</evidence>
<feature type="transmembrane region" description="Helical" evidence="3">
    <location>
        <begin position="182"/>
        <end position="202"/>
    </location>
</feature>
<evidence type="ECO:0000313" key="5">
    <source>
        <dbReference type="EMBL" id="EKC65720.1"/>
    </source>
</evidence>
<evidence type="ECO:0000256" key="1">
    <source>
        <dbReference type="ARBA" id="ARBA00022525"/>
    </source>
</evidence>
<comment type="caution">
    <text evidence="5">The sequence shown here is derived from an EMBL/GenBank/DDBJ whole genome shotgun (WGS) entry which is preliminary data.</text>
</comment>
<reference evidence="5" key="1">
    <citation type="journal article" date="2013" name="Environ. Microbiol.">
        <title>Microbiota from the distal guts of lean and obese adolescents exhibit partial functional redundancy besides clear differences in community structure.</title>
        <authorList>
            <person name="Ferrer M."/>
            <person name="Ruiz A."/>
            <person name="Lanza F."/>
            <person name="Haange S.B."/>
            <person name="Oberbach A."/>
            <person name="Till H."/>
            <person name="Bargiela R."/>
            <person name="Campoy C."/>
            <person name="Segura M.T."/>
            <person name="Richter M."/>
            <person name="von Bergen M."/>
            <person name="Seifert J."/>
            <person name="Suarez A."/>
        </authorList>
    </citation>
    <scope>NUCLEOTIDE SEQUENCE</scope>
</reference>